<evidence type="ECO:0000313" key="2">
    <source>
        <dbReference type="Proteomes" id="UP000215126"/>
    </source>
</evidence>
<dbReference type="OrthoDB" id="9135333at2"/>
<protein>
    <submittedName>
        <fullName evidence="1">Uncharacterized protein</fullName>
    </submittedName>
</protein>
<name>A0A239SXB3_9BURK</name>
<dbReference type="GeneID" id="88097208"/>
<dbReference type="STRING" id="93222.NA29_01990"/>
<gene>
    <name evidence="1" type="ORF">SAMEA4530655_04635</name>
</gene>
<accession>A0A239SXB3</accession>
<organism evidence="1 2">
    <name type="scientific">Pandoraea sputorum</name>
    <dbReference type="NCBI Taxonomy" id="93222"/>
    <lineage>
        <taxon>Bacteria</taxon>
        <taxon>Pseudomonadati</taxon>
        <taxon>Pseudomonadota</taxon>
        <taxon>Betaproteobacteria</taxon>
        <taxon>Burkholderiales</taxon>
        <taxon>Burkholderiaceae</taxon>
        <taxon>Pandoraea</taxon>
    </lineage>
</organism>
<dbReference type="Proteomes" id="UP000215126">
    <property type="component" value="Chromosome 1"/>
</dbReference>
<reference evidence="1 2" key="1">
    <citation type="submission" date="2017-06" db="EMBL/GenBank/DDBJ databases">
        <authorList>
            <consortium name="Pathogen Informatics"/>
        </authorList>
    </citation>
    <scope>NUCLEOTIDE SEQUENCE [LARGE SCALE GENOMIC DNA]</scope>
    <source>
        <strain evidence="1 2">NCTC13161</strain>
    </source>
</reference>
<evidence type="ECO:0000313" key="1">
    <source>
        <dbReference type="EMBL" id="SNU89468.1"/>
    </source>
</evidence>
<sequence length="183" mass="20797">MMKRIHFFATRNDMLAVTDLVERKIPVTYVRSHQSLFPEYRGDVGRYESAVDIPRLGDAVRGQTSSCERYIVVNRFTRVDPVARTYRDETVEDYELGNCPEGVELNAGGFWEGEVLINGLIQTWSEGALGQQLMRKFLSSIKTTFKVRLNGYWIGLEAYQFLEGGGRLTLNVDANSSFDITLP</sequence>
<dbReference type="RefSeq" id="WP_039393506.1">
    <property type="nucleotide sequence ID" value="NZ_CP010431.2"/>
</dbReference>
<keyword evidence="2" id="KW-1185">Reference proteome</keyword>
<dbReference type="EMBL" id="LT906435">
    <property type="protein sequence ID" value="SNU89468.1"/>
    <property type="molecule type" value="Genomic_DNA"/>
</dbReference>
<proteinExistence type="predicted"/>
<dbReference type="AlphaFoldDB" id="A0A239SXB3"/>